<evidence type="ECO:0000256" key="1">
    <source>
        <dbReference type="SAM" id="Coils"/>
    </source>
</evidence>
<evidence type="ECO:0000256" key="2">
    <source>
        <dbReference type="SAM" id="MobiDB-lite"/>
    </source>
</evidence>
<keyword evidence="4" id="KW-1185">Reference proteome</keyword>
<keyword evidence="1" id="KW-0175">Coiled coil</keyword>
<proteinExistence type="predicted"/>
<protein>
    <submittedName>
        <fullName evidence="3">Uncharacterized protein</fullName>
    </submittedName>
</protein>
<dbReference type="EMBL" id="CCKQ01014396">
    <property type="protein sequence ID" value="CDW86151.1"/>
    <property type="molecule type" value="Genomic_DNA"/>
</dbReference>
<evidence type="ECO:0000313" key="3">
    <source>
        <dbReference type="EMBL" id="CDW86151.1"/>
    </source>
</evidence>
<name>A0A078AVP7_STYLE</name>
<dbReference type="Proteomes" id="UP000039865">
    <property type="component" value="Unassembled WGS sequence"/>
</dbReference>
<feature type="coiled-coil region" evidence="1">
    <location>
        <begin position="277"/>
        <end position="304"/>
    </location>
</feature>
<feature type="region of interest" description="Disordered" evidence="2">
    <location>
        <begin position="228"/>
        <end position="258"/>
    </location>
</feature>
<feature type="compositionally biased region" description="Polar residues" evidence="2">
    <location>
        <begin position="240"/>
        <end position="258"/>
    </location>
</feature>
<dbReference type="AlphaFoldDB" id="A0A078AVP7"/>
<accession>A0A078AVP7</accession>
<dbReference type="InParanoid" id="A0A078AVP7"/>
<sequence>MKDLPKTPQLIYQTASPLQTGVKLLPLMGNQEQKRNTIKLKHSVTPTKREQCCQIQVKRFHVVTQLRDLIRIETAQILNLGLMKVSFQNMTQINYLMIPLYSTKISYASMRIFLRRWYLGKQLKLDIQKIDDKEDIVKKIDEIAHKFPFYYVKLKQKQLDQLKQDKQKEIEEEKQSLPKRLRTQFQQARKQFDIKGVNNPRKTSELRDYKSKKVQFGLGSSSFIEEIEQESQDNKKEDNTPSNKNLSNQPTPQSSHINFSTHLNYQNTLNTIKKEELIIMETINEEVNQNKEELTEKNKSSSKDQARNSFNINEEDSIMNKDIHSNLLSTSEFNMNGETFQPIESIAIPQTAKKVSDLNKNNNNNDFDIEIKKLLDKRKSNHLRIKDYSRQSNLWTRQVSPMALLKHRPQTNNILMRDYIQEYQRSVSVAKQSQNSTSKKESLFFTSTRDKNKSNLSIKIDNSATTSQIYIKNKIQKPNYSSYAVSPQNLSQIKQMGEVKKPSFIRQKTPYSTHDTTFYQNYTKSNTADSRKDQRTKRNHTPLQSFWRDYETLVIMEDFNRLKNQLMGFRQKRQSCA</sequence>
<evidence type="ECO:0000313" key="4">
    <source>
        <dbReference type="Proteomes" id="UP000039865"/>
    </source>
</evidence>
<reference evidence="3 4" key="1">
    <citation type="submission" date="2014-06" db="EMBL/GenBank/DDBJ databases">
        <authorList>
            <person name="Swart Estienne"/>
        </authorList>
    </citation>
    <scope>NUCLEOTIDE SEQUENCE [LARGE SCALE GENOMIC DNA]</scope>
    <source>
        <strain evidence="3 4">130c</strain>
    </source>
</reference>
<gene>
    <name evidence="3" type="primary">Contig16800.g17893</name>
    <name evidence="3" type="ORF">STYLEM_15242</name>
</gene>
<organism evidence="3 4">
    <name type="scientific">Stylonychia lemnae</name>
    <name type="common">Ciliate</name>
    <dbReference type="NCBI Taxonomy" id="5949"/>
    <lineage>
        <taxon>Eukaryota</taxon>
        <taxon>Sar</taxon>
        <taxon>Alveolata</taxon>
        <taxon>Ciliophora</taxon>
        <taxon>Intramacronucleata</taxon>
        <taxon>Spirotrichea</taxon>
        <taxon>Stichotrichia</taxon>
        <taxon>Sporadotrichida</taxon>
        <taxon>Oxytrichidae</taxon>
        <taxon>Stylonychinae</taxon>
        <taxon>Stylonychia</taxon>
    </lineage>
</organism>